<keyword evidence="2" id="KW-0347">Helicase</keyword>
<protein>
    <submittedName>
        <fullName evidence="2">Putative DNA primase/helicase</fullName>
    </submittedName>
</protein>
<dbReference type="AlphaFoldDB" id="A0A840GB47"/>
<dbReference type="EMBL" id="JACIFZ010000018">
    <property type="protein sequence ID" value="MBB4226018.1"/>
    <property type="molecule type" value="Genomic_DNA"/>
</dbReference>
<organism evidence="2 3">
    <name type="scientific">Variovorax guangxiensis</name>
    <dbReference type="NCBI Taxonomy" id="1775474"/>
    <lineage>
        <taxon>Bacteria</taxon>
        <taxon>Pseudomonadati</taxon>
        <taxon>Pseudomonadota</taxon>
        <taxon>Betaproteobacteria</taxon>
        <taxon>Burkholderiales</taxon>
        <taxon>Comamonadaceae</taxon>
        <taxon>Variovorax</taxon>
    </lineage>
</organism>
<dbReference type="Pfam" id="PF13362">
    <property type="entry name" value="Toprim_3"/>
    <property type="match status" value="1"/>
</dbReference>
<feature type="domain" description="Toprim" evidence="1">
    <location>
        <begin position="203"/>
        <end position="307"/>
    </location>
</feature>
<dbReference type="InterPro" id="IPR034154">
    <property type="entry name" value="TOPRIM_DnaG/twinkle"/>
</dbReference>
<proteinExistence type="predicted"/>
<comment type="caution">
    <text evidence="2">The sequence shown here is derived from an EMBL/GenBank/DDBJ whole genome shotgun (WGS) entry which is preliminary data.</text>
</comment>
<dbReference type="CDD" id="cd01029">
    <property type="entry name" value="TOPRIM_primases"/>
    <property type="match status" value="1"/>
</dbReference>
<evidence type="ECO:0000313" key="3">
    <source>
        <dbReference type="Proteomes" id="UP000524450"/>
    </source>
</evidence>
<keyword evidence="2" id="KW-0547">Nucleotide-binding</keyword>
<dbReference type="InterPro" id="IPR006171">
    <property type="entry name" value="TOPRIM_dom"/>
</dbReference>
<evidence type="ECO:0000259" key="1">
    <source>
        <dbReference type="Pfam" id="PF13362"/>
    </source>
</evidence>
<keyword evidence="2" id="KW-0067">ATP-binding</keyword>
<accession>A0A840GB47</accession>
<gene>
    <name evidence="2" type="ORF">GGD71_006831</name>
</gene>
<name>A0A840GB47_9BURK</name>
<reference evidence="2 3" key="1">
    <citation type="submission" date="2020-08" db="EMBL/GenBank/DDBJ databases">
        <title>Genomic Encyclopedia of Type Strains, Phase IV (KMG-V): Genome sequencing to study the core and pangenomes of soil and plant-associated prokaryotes.</title>
        <authorList>
            <person name="Whitman W."/>
        </authorList>
    </citation>
    <scope>NUCLEOTIDE SEQUENCE [LARGE SCALE GENOMIC DNA]</scope>
    <source>
        <strain evidence="2 3">34/80</strain>
    </source>
</reference>
<dbReference type="Proteomes" id="UP000524450">
    <property type="component" value="Unassembled WGS sequence"/>
</dbReference>
<dbReference type="RefSeq" id="WP_184642703.1">
    <property type="nucleotide sequence ID" value="NZ_JACIFZ010000018.1"/>
</dbReference>
<dbReference type="GO" id="GO:0004386">
    <property type="term" value="F:helicase activity"/>
    <property type="evidence" value="ECO:0007669"/>
    <property type="project" value="UniProtKB-KW"/>
</dbReference>
<keyword evidence="2" id="KW-0378">Hydrolase</keyword>
<sequence>MNNAEELFRDAIVASGLNAPDAIHGDGKLHRFSSTGRRGDDAGWYVLHLDNIPAGSFGDWRSGMQARWCATADNDLTDAQRETIRARVKAAQRLRDQEVERRKTLACERANSMWMAGIPAAGHPYLLKKRVKALGLRVGSWMKLDRDSGEMIRLDNVLYVPMRDVLGKIWSLQGIDATGLKHFLPGGRVKGCYHAIGRPNGRLLIAEGYATGATVHEATGDAVAVAFNSGNLEPVARALRVKYPCLSLVVAADDDWKTTDATGAHFNPGMKAAKSAAAAVGGLVAVPDFTGLPREDHHTDFNDVAYLSGIVKIGGVA</sequence>
<evidence type="ECO:0000313" key="2">
    <source>
        <dbReference type="EMBL" id="MBB4226018.1"/>
    </source>
</evidence>